<dbReference type="InterPro" id="IPR001173">
    <property type="entry name" value="Glyco_trans_2-like"/>
</dbReference>
<evidence type="ECO:0000313" key="3">
    <source>
        <dbReference type="EMBL" id="PZF76150.1"/>
    </source>
</evidence>
<feature type="domain" description="Glycosyltransferase 2-like" evidence="2">
    <location>
        <begin position="8"/>
        <end position="127"/>
    </location>
</feature>
<name>A0A2W2AU83_9HYPH</name>
<organism evidence="3 4">
    <name type="scientific">Aestuariivirga litoralis</name>
    <dbReference type="NCBI Taxonomy" id="2650924"/>
    <lineage>
        <taxon>Bacteria</taxon>
        <taxon>Pseudomonadati</taxon>
        <taxon>Pseudomonadota</taxon>
        <taxon>Alphaproteobacteria</taxon>
        <taxon>Hyphomicrobiales</taxon>
        <taxon>Aestuariivirgaceae</taxon>
        <taxon>Aestuariivirga</taxon>
    </lineage>
</organism>
<proteinExistence type="predicted"/>
<comment type="caution">
    <text evidence="3">The sequence shown here is derived from an EMBL/GenBank/DDBJ whole genome shotgun (WGS) entry which is preliminary data.</text>
</comment>
<evidence type="ECO:0000313" key="4">
    <source>
        <dbReference type="Proteomes" id="UP000248795"/>
    </source>
</evidence>
<evidence type="ECO:0000259" key="2">
    <source>
        <dbReference type="Pfam" id="PF00535"/>
    </source>
</evidence>
<accession>A0A2W2AU83</accession>
<feature type="region of interest" description="Disordered" evidence="1">
    <location>
        <begin position="225"/>
        <end position="250"/>
    </location>
</feature>
<dbReference type="EMBL" id="QKVK01000006">
    <property type="protein sequence ID" value="PZF76150.1"/>
    <property type="molecule type" value="Genomic_DNA"/>
</dbReference>
<reference evidence="4" key="1">
    <citation type="submission" date="2018-06" db="EMBL/GenBank/DDBJ databases">
        <title>Aestuariibacter litoralis strain KCTC 52945T.</title>
        <authorList>
            <person name="Li X."/>
            <person name="Salam N."/>
            <person name="Li J.-L."/>
            <person name="Chen Y.-M."/>
            <person name="Yang Z.-W."/>
            <person name="Zhang L.-Y."/>
            <person name="Han M.-X."/>
            <person name="Xiao M."/>
            <person name="Li W.-J."/>
        </authorList>
    </citation>
    <scope>NUCLEOTIDE SEQUENCE [LARGE SCALE GENOMIC DNA]</scope>
    <source>
        <strain evidence="4">KCTC 52945</strain>
    </source>
</reference>
<sequence>MPVEGLVSVIIPAYNAELFVAAAVRSVLQQSHAAKEVIVVDDGSTDGTAEAVQAFGAEVTLIRQANGGPPSARNRGLAVAQGEFIGFLDADDVYEPGSLALQVAKLRGDKAAAIAIGRLQREEVASEPGEPLVFRAIETEEKISTQLGVCLFRRSVFDQVGMLDESLRHCDDWDWFMRARECQVPMLLHDGLLLRQRLHWSNITRDQEANRTYLALMLRKSLQRRRSGQGEAKSLAPLAAQRESGPPGKD</sequence>
<dbReference type="Proteomes" id="UP000248795">
    <property type="component" value="Unassembled WGS sequence"/>
</dbReference>
<dbReference type="PANTHER" id="PTHR43685">
    <property type="entry name" value="GLYCOSYLTRANSFERASE"/>
    <property type="match status" value="1"/>
</dbReference>
<dbReference type="SUPFAM" id="SSF53448">
    <property type="entry name" value="Nucleotide-diphospho-sugar transferases"/>
    <property type="match status" value="1"/>
</dbReference>
<dbReference type="InterPro" id="IPR050834">
    <property type="entry name" value="Glycosyltransf_2"/>
</dbReference>
<dbReference type="Gene3D" id="3.90.550.10">
    <property type="entry name" value="Spore Coat Polysaccharide Biosynthesis Protein SpsA, Chain A"/>
    <property type="match status" value="1"/>
</dbReference>
<dbReference type="CDD" id="cd00761">
    <property type="entry name" value="Glyco_tranf_GTA_type"/>
    <property type="match status" value="1"/>
</dbReference>
<dbReference type="InterPro" id="IPR029044">
    <property type="entry name" value="Nucleotide-diphossugar_trans"/>
</dbReference>
<keyword evidence="4" id="KW-1185">Reference proteome</keyword>
<dbReference type="PANTHER" id="PTHR43685:SF2">
    <property type="entry name" value="GLYCOSYLTRANSFERASE 2-LIKE DOMAIN-CONTAINING PROTEIN"/>
    <property type="match status" value="1"/>
</dbReference>
<protein>
    <recommendedName>
        <fullName evidence="2">Glycosyltransferase 2-like domain-containing protein</fullName>
    </recommendedName>
</protein>
<gene>
    <name evidence="3" type="ORF">DK847_13140</name>
</gene>
<dbReference type="AlphaFoldDB" id="A0A2W2AU83"/>
<dbReference type="Pfam" id="PF00535">
    <property type="entry name" value="Glycos_transf_2"/>
    <property type="match status" value="1"/>
</dbReference>
<evidence type="ECO:0000256" key="1">
    <source>
        <dbReference type="SAM" id="MobiDB-lite"/>
    </source>
</evidence>